<proteinExistence type="predicted"/>
<keyword evidence="3" id="KW-1185">Reference proteome</keyword>
<gene>
    <name evidence="2" type="ORF">O181_083283</name>
</gene>
<evidence type="ECO:0000256" key="1">
    <source>
        <dbReference type="SAM" id="MobiDB-lite"/>
    </source>
</evidence>
<protein>
    <submittedName>
        <fullName evidence="2">Uncharacterized protein</fullName>
    </submittedName>
</protein>
<sequence>MLGVSLADVGTVNVISSLGPRPRFSTQESQKANNKNHANSNLRGTVGLKDSDENKLFFSKLHIYLLVCSHTGSTRVLPSESLLEMSMSDESPFTELVLQSSEHTIKPQTPATQNAANIP</sequence>
<organism evidence="2 3">
    <name type="scientific">Austropuccinia psidii MF-1</name>
    <dbReference type="NCBI Taxonomy" id="1389203"/>
    <lineage>
        <taxon>Eukaryota</taxon>
        <taxon>Fungi</taxon>
        <taxon>Dikarya</taxon>
        <taxon>Basidiomycota</taxon>
        <taxon>Pucciniomycotina</taxon>
        <taxon>Pucciniomycetes</taxon>
        <taxon>Pucciniales</taxon>
        <taxon>Sphaerophragmiaceae</taxon>
        <taxon>Austropuccinia</taxon>
    </lineage>
</organism>
<feature type="compositionally biased region" description="Polar residues" evidence="1">
    <location>
        <begin position="24"/>
        <end position="43"/>
    </location>
</feature>
<dbReference type="AlphaFoldDB" id="A0A9Q3FTD5"/>
<dbReference type="Proteomes" id="UP000765509">
    <property type="component" value="Unassembled WGS sequence"/>
</dbReference>
<evidence type="ECO:0000313" key="3">
    <source>
        <dbReference type="Proteomes" id="UP000765509"/>
    </source>
</evidence>
<evidence type="ECO:0000313" key="2">
    <source>
        <dbReference type="EMBL" id="MBW0543568.1"/>
    </source>
</evidence>
<feature type="region of interest" description="Disordered" evidence="1">
    <location>
        <begin position="18"/>
        <end position="46"/>
    </location>
</feature>
<reference evidence="2" key="1">
    <citation type="submission" date="2021-03" db="EMBL/GenBank/DDBJ databases">
        <title>Draft genome sequence of rust myrtle Austropuccinia psidii MF-1, a brazilian biotype.</title>
        <authorList>
            <person name="Quecine M.C."/>
            <person name="Pachon D.M.R."/>
            <person name="Bonatelli M.L."/>
            <person name="Correr F.H."/>
            <person name="Franceschini L.M."/>
            <person name="Leite T.F."/>
            <person name="Margarido G.R.A."/>
            <person name="Almeida C.A."/>
            <person name="Ferrarezi J.A."/>
            <person name="Labate C.A."/>
        </authorList>
    </citation>
    <scope>NUCLEOTIDE SEQUENCE</scope>
    <source>
        <strain evidence="2">MF-1</strain>
    </source>
</reference>
<accession>A0A9Q3FTD5</accession>
<name>A0A9Q3FTD5_9BASI</name>
<dbReference type="EMBL" id="AVOT02048332">
    <property type="protein sequence ID" value="MBW0543568.1"/>
    <property type="molecule type" value="Genomic_DNA"/>
</dbReference>
<comment type="caution">
    <text evidence="2">The sequence shown here is derived from an EMBL/GenBank/DDBJ whole genome shotgun (WGS) entry which is preliminary data.</text>
</comment>